<gene>
    <name evidence="11" type="ordered locus">Cpha266_0449</name>
</gene>
<comment type="subcellular location">
    <subcellularLocation>
        <location evidence="1">Cell outer membrane</location>
        <topology evidence="1">Multi-pass membrane protein</topology>
    </subcellularLocation>
</comment>
<keyword evidence="12" id="KW-1185">Reference proteome</keyword>
<accession>A1BDN0</accession>
<keyword evidence="9" id="KW-0998">Cell outer membrane</keyword>
<evidence type="ECO:0000256" key="2">
    <source>
        <dbReference type="ARBA" id="ARBA00022448"/>
    </source>
</evidence>
<dbReference type="PANTHER" id="PTHR30069">
    <property type="entry name" value="TONB-DEPENDENT OUTER MEMBRANE RECEPTOR"/>
    <property type="match status" value="1"/>
</dbReference>
<evidence type="ECO:0000256" key="4">
    <source>
        <dbReference type="ARBA" id="ARBA00022692"/>
    </source>
</evidence>
<evidence type="ECO:0000256" key="9">
    <source>
        <dbReference type="ARBA" id="ARBA00023237"/>
    </source>
</evidence>
<feature type="domain" description="TonB-dependent receptor-like beta-barrel" evidence="10">
    <location>
        <begin position="89"/>
        <end position="205"/>
    </location>
</feature>
<sequence>MQSVNRNDSKSDVLALCGAVPMHRKSTGNGVPLLKKGAINLYMNMPCPLKVVTKMVITEFAEIYNASHAVPIYSPMLHDGYVKDGKNNIPAYELQNISRAMTRGIELTASIKLPYGLTVSDELTFLDSEDKSKGQDLLYVPDVTNTLKLAYGAERSGFNGNIRVVSVGTQWVENNVRADGYTLVNAYLAKKVSSDTSLFFGVDNIFNEDPAAYGNIGGAGSTGTCFYGGLTFTL</sequence>
<organism evidence="11 12">
    <name type="scientific">Chlorobium phaeobacteroides (strain DSM 266 / SMG 266 / 2430)</name>
    <dbReference type="NCBI Taxonomy" id="290317"/>
    <lineage>
        <taxon>Bacteria</taxon>
        <taxon>Pseudomonadati</taxon>
        <taxon>Chlorobiota</taxon>
        <taxon>Chlorobiia</taxon>
        <taxon>Chlorobiales</taxon>
        <taxon>Chlorobiaceae</taxon>
        <taxon>Chlorobium/Pelodictyon group</taxon>
        <taxon>Chlorobium</taxon>
    </lineage>
</organism>
<protein>
    <recommendedName>
        <fullName evidence="10">TonB-dependent receptor-like beta-barrel domain-containing protein</fullName>
    </recommendedName>
</protein>
<dbReference type="InterPro" id="IPR000531">
    <property type="entry name" value="Beta-barrel_TonB"/>
</dbReference>
<dbReference type="InterPro" id="IPR039426">
    <property type="entry name" value="TonB-dep_rcpt-like"/>
</dbReference>
<evidence type="ECO:0000256" key="5">
    <source>
        <dbReference type="ARBA" id="ARBA00022729"/>
    </source>
</evidence>
<evidence type="ECO:0000256" key="3">
    <source>
        <dbReference type="ARBA" id="ARBA00022452"/>
    </source>
</evidence>
<evidence type="ECO:0000313" key="12">
    <source>
        <dbReference type="Proteomes" id="UP000008701"/>
    </source>
</evidence>
<dbReference type="Pfam" id="PF00593">
    <property type="entry name" value="TonB_dep_Rec_b-barrel"/>
    <property type="match status" value="1"/>
</dbReference>
<keyword evidence="4" id="KW-0812">Transmembrane</keyword>
<dbReference type="EMBL" id="CP000492">
    <property type="protein sequence ID" value="ABL64507.1"/>
    <property type="molecule type" value="Genomic_DNA"/>
</dbReference>
<keyword evidence="5" id="KW-0732">Signal</keyword>
<dbReference type="Gene3D" id="2.40.170.20">
    <property type="entry name" value="TonB-dependent receptor, beta-barrel domain"/>
    <property type="match status" value="1"/>
</dbReference>
<dbReference type="HOGENOM" id="CLU_1183320_0_0_10"/>
<dbReference type="PANTHER" id="PTHR30069:SF29">
    <property type="entry name" value="HEMOGLOBIN AND HEMOGLOBIN-HAPTOGLOBIN-BINDING PROTEIN 1-RELATED"/>
    <property type="match status" value="1"/>
</dbReference>
<dbReference type="SUPFAM" id="SSF56935">
    <property type="entry name" value="Porins"/>
    <property type="match status" value="1"/>
</dbReference>
<dbReference type="KEGG" id="cph:Cpha266_0449"/>
<dbReference type="AlphaFoldDB" id="A1BDN0"/>
<keyword evidence="6" id="KW-0798">TonB box</keyword>
<keyword evidence="2" id="KW-0813">Transport</keyword>
<evidence type="ECO:0000256" key="8">
    <source>
        <dbReference type="ARBA" id="ARBA00023170"/>
    </source>
</evidence>
<keyword evidence="3" id="KW-1134">Transmembrane beta strand</keyword>
<evidence type="ECO:0000259" key="10">
    <source>
        <dbReference type="Pfam" id="PF00593"/>
    </source>
</evidence>
<dbReference type="eggNOG" id="COG1840">
    <property type="taxonomic scope" value="Bacteria"/>
</dbReference>
<dbReference type="GO" id="GO:0009279">
    <property type="term" value="C:cell outer membrane"/>
    <property type="evidence" value="ECO:0007669"/>
    <property type="project" value="UniProtKB-SubCell"/>
</dbReference>
<keyword evidence="7" id="KW-0472">Membrane</keyword>
<evidence type="ECO:0000256" key="6">
    <source>
        <dbReference type="ARBA" id="ARBA00023077"/>
    </source>
</evidence>
<evidence type="ECO:0000256" key="1">
    <source>
        <dbReference type="ARBA" id="ARBA00004571"/>
    </source>
</evidence>
<dbReference type="Proteomes" id="UP000008701">
    <property type="component" value="Chromosome"/>
</dbReference>
<dbReference type="STRING" id="290317.Cpha266_0449"/>
<name>A1BDN0_CHLPD</name>
<keyword evidence="8" id="KW-0675">Receptor</keyword>
<dbReference type="GO" id="GO:0044718">
    <property type="term" value="P:siderophore transmembrane transport"/>
    <property type="evidence" value="ECO:0007669"/>
    <property type="project" value="TreeGrafter"/>
</dbReference>
<evidence type="ECO:0000313" key="11">
    <source>
        <dbReference type="EMBL" id="ABL64507.1"/>
    </source>
</evidence>
<proteinExistence type="predicted"/>
<dbReference type="InterPro" id="IPR036942">
    <property type="entry name" value="Beta-barrel_TonB_sf"/>
</dbReference>
<reference evidence="11 12" key="1">
    <citation type="submission" date="2006-12" db="EMBL/GenBank/DDBJ databases">
        <title>Complete sequence of Chlorobium phaeobacteroides DSM 266.</title>
        <authorList>
            <consortium name="US DOE Joint Genome Institute"/>
            <person name="Copeland A."/>
            <person name="Lucas S."/>
            <person name="Lapidus A."/>
            <person name="Barry K."/>
            <person name="Detter J.C."/>
            <person name="Glavina del Rio T."/>
            <person name="Hammon N."/>
            <person name="Israni S."/>
            <person name="Pitluck S."/>
            <person name="Goltsman E."/>
            <person name="Schmutz J."/>
            <person name="Larimer F."/>
            <person name="Land M."/>
            <person name="Hauser L."/>
            <person name="Mikhailova N."/>
            <person name="Li T."/>
            <person name="Overmann J."/>
            <person name="Bryant D.A."/>
            <person name="Richardson P."/>
        </authorList>
    </citation>
    <scope>NUCLEOTIDE SEQUENCE [LARGE SCALE GENOMIC DNA]</scope>
    <source>
        <strain evidence="11 12">DSM 266</strain>
    </source>
</reference>
<dbReference type="eggNOG" id="COG4771">
    <property type="taxonomic scope" value="Bacteria"/>
</dbReference>
<dbReference type="GO" id="GO:0015344">
    <property type="term" value="F:siderophore uptake transmembrane transporter activity"/>
    <property type="evidence" value="ECO:0007669"/>
    <property type="project" value="TreeGrafter"/>
</dbReference>
<evidence type="ECO:0000256" key="7">
    <source>
        <dbReference type="ARBA" id="ARBA00023136"/>
    </source>
</evidence>